<dbReference type="SUPFAM" id="SSF53067">
    <property type="entry name" value="Actin-like ATPase domain"/>
    <property type="match status" value="1"/>
</dbReference>
<evidence type="ECO:0000313" key="2">
    <source>
        <dbReference type="Proteomes" id="UP000217199"/>
    </source>
</evidence>
<evidence type="ECO:0008006" key="3">
    <source>
        <dbReference type="Google" id="ProtNLM"/>
    </source>
</evidence>
<dbReference type="InterPro" id="IPR043129">
    <property type="entry name" value="ATPase_NBD"/>
</dbReference>
<reference evidence="1 2" key="1">
    <citation type="journal article" date="2017" name="Mol. Ecol.">
        <title>Comparative and population genomic landscape of Phellinus noxius: A hypervariable fungus causing root rot in trees.</title>
        <authorList>
            <person name="Chung C.L."/>
            <person name="Lee T.J."/>
            <person name="Akiba M."/>
            <person name="Lee H.H."/>
            <person name="Kuo T.H."/>
            <person name="Liu D."/>
            <person name="Ke H.M."/>
            <person name="Yokoi T."/>
            <person name="Roa M.B."/>
            <person name="Lu M.J."/>
            <person name="Chang Y.Y."/>
            <person name="Ann P.J."/>
            <person name="Tsai J.N."/>
            <person name="Chen C.Y."/>
            <person name="Tzean S.S."/>
            <person name="Ota Y."/>
            <person name="Hattori T."/>
            <person name="Sahashi N."/>
            <person name="Liou R.F."/>
            <person name="Kikuchi T."/>
            <person name="Tsai I.J."/>
        </authorList>
    </citation>
    <scope>NUCLEOTIDE SEQUENCE [LARGE SCALE GENOMIC DNA]</scope>
    <source>
        <strain evidence="1 2">FFPRI411160</strain>
    </source>
</reference>
<accession>A0A286UA26</accession>
<dbReference type="AlphaFoldDB" id="A0A286UA26"/>
<name>A0A286UA26_9AGAM</name>
<dbReference type="OrthoDB" id="2963168at2759"/>
<comment type="caution">
    <text evidence="1">The sequence shown here is derived from an EMBL/GenBank/DDBJ whole genome shotgun (WGS) entry which is preliminary data.</text>
</comment>
<dbReference type="PANTHER" id="PTHR14187:SF5">
    <property type="entry name" value="HEAT SHOCK 70 KDA PROTEIN 12A"/>
    <property type="match status" value="1"/>
</dbReference>
<proteinExistence type="predicted"/>
<dbReference type="EMBL" id="NBII01000008">
    <property type="protein sequence ID" value="PAV16432.1"/>
    <property type="molecule type" value="Genomic_DNA"/>
</dbReference>
<sequence>MSTGQVFRPLSKKKYDGKSTGFVIGIDVGTTFSGVSYAVLRPGEIPEVQTVTKFSNQTISNSKVPSILYYDGTEMKAAGAEALGEEVVHNAEEAGWLKVEYFKMHLRPANIPLETNGLILQPASFPTSDGLTIVQVLSDFLRYLYKETLDYIGRFHADGNELRPIAEENTTFVLSHPNGWIGLPQQRMREAAMRGGLVKNAEESQSRINFVSEGEASALACLANGLCPSNLQPGFRFIIADAGGGTLDITSYEVTKTKPKLELKETTASDSRFAGSIFVNMKFQKWLEDKLRGSKWSSPKEIEDFIKGTFESLTKKGFKSSSESSWLRIANRRDSDTKLGLKMGSLRIEGSVIASCFEPNARMARWGFGDSPWLLQQLQDRLKGEHITVSKPDTNVAKAVANGNVLFALESCTVISRCTRSTYGTLCSVAYNPGNPEHLRRKDTAYTSLDSIRRLPQMFDVIVPKNTEVKESKTFTCSYNYLRPQIRGREFEITETVYFYCGELYKTLWLDENRSSLYQACNIIADLSELCCDSTLERRNGVAYWKVIFEIEIFFGKTELQARIKWNTNGKIEYGPASMIFDEESDYLMKD</sequence>
<protein>
    <recommendedName>
        <fullName evidence="3">Actin-like ATPase domain-containing</fullName>
    </recommendedName>
</protein>
<dbReference type="CDD" id="cd10170">
    <property type="entry name" value="ASKHA_NBD_HSP70"/>
    <property type="match status" value="1"/>
</dbReference>
<evidence type="ECO:0000313" key="1">
    <source>
        <dbReference type="EMBL" id="PAV16432.1"/>
    </source>
</evidence>
<dbReference type="STRING" id="2282107.A0A286UA26"/>
<dbReference type="Gene3D" id="3.30.420.40">
    <property type="match status" value="1"/>
</dbReference>
<keyword evidence="2" id="KW-1185">Reference proteome</keyword>
<gene>
    <name evidence="1" type="ORF">PNOK_0805200</name>
</gene>
<dbReference type="PANTHER" id="PTHR14187">
    <property type="entry name" value="ALPHA KINASE/ELONGATION FACTOR 2 KINASE"/>
    <property type="match status" value="1"/>
</dbReference>
<organism evidence="1 2">
    <name type="scientific">Pyrrhoderma noxium</name>
    <dbReference type="NCBI Taxonomy" id="2282107"/>
    <lineage>
        <taxon>Eukaryota</taxon>
        <taxon>Fungi</taxon>
        <taxon>Dikarya</taxon>
        <taxon>Basidiomycota</taxon>
        <taxon>Agaricomycotina</taxon>
        <taxon>Agaricomycetes</taxon>
        <taxon>Hymenochaetales</taxon>
        <taxon>Hymenochaetaceae</taxon>
        <taxon>Pyrrhoderma</taxon>
    </lineage>
</organism>
<dbReference type="Proteomes" id="UP000217199">
    <property type="component" value="Unassembled WGS sequence"/>
</dbReference>
<dbReference type="InParanoid" id="A0A286UA26"/>